<keyword evidence="3" id="KW-1185">Reference proteome</keyword>
<accession>A0AA47NRJ8</accession>
<sequence>MVQKRHLRQIPNPKTPKAHSKKVKKNPIQCKKSKSAKTTKVQKHQKEDKQLTVLWRTRPSEVIVSAIPSQIKNRSILIHHSDLCTLRPHQWLTGEIIHGLFHLSAHTYNVVDNIYLMDHHTAGVILHGERDAVHRHSLPKMAREIMEAFPELPKLQFSTSKKAMEKARQEYACLMWRPVQCVEQQGMLELEMELLLQTGFNVTNATGGFMPSVLMFKTRTFKKYR</sequence>
<comment type="caution">
    <text evidence="2">The sequence shown here is derived from an EMBL/GenBank/DDBJ whole genome shotgun (WGS) entry which is preliminary data.</text>
</comment>
<evidence type="ECO:0000313" key="3">
    <source>
        <dbReference type="Proteomes" id="UP001174136"/>
    </source>
</evidence>
<dbReference type="EMBL" id="JAOPHQ010005691">
    <property type="protein sequence ID" value="KAK0134688.1"/>
    <property type="molecule type" value="Genomic_DNA"/>
</dbReference>
<protein>
    <submittedName>
        <fullName evidence="2">Uncharacterized protein</fullName>
    </submittedName>
</protein>
<organism evidence="2 3">
    <name type="scientific">Merluccius polli</name>
    <name type="common">Benguela hake</name>
    <name type="synonym">Merluccius cadenati</name>
    <dbReference type="NCBI Taxonomy" id="89951"/>
    <lineage>
        <taxon>Eukaryota</taxon>
        <taxon>Metazoa</taxon>
        <taxon>Chordata</taxon>
        <taxon>Craniata</taxon>
        <taxon>Vertebrata</taxon>
        <taxon>Euteleostomi</taxon>
        <taxon>Actinopterygii</taxon>
        <taxon>Neopterygii</taxon>
        <taxon>Teleostei</taxon>
        <taxon>Neoteleostei</taxon>
        <taxon>Acanthomorphata</taxon>
        <taxon>Zeiogadaria</taxon>
        <taxon>Gadariae</taxon>
        <taxon>Gadiformes</taxon>
        <taxon>Gadoidei</taxon>
        <taxon>Merlucciidae</taxon>
        <taxon>Merluccius</taxon>
    </lineage>
</organism>
<proteinExistence type="predicted"/>
<gene>
    <name evidence="2" type="ORF">N1851_029704</name>
</gene>
<dbReference type="Proteomes" id="UP001174136">
    <property type="component" value="Unassembled WGS sequence"/>
</dbReference>
<name>A0AA47NRJ8_MERPO</name>
<feature type="compositionally biased region" description="Basic residues" evidence="1">
    <location>
        <begin position="16"/>
        <end position="43"/>
    </location>
</feature>
<evidence type="ECO:0000256" key="1">
    <source>
        <dbReference type="SAM" id="MobiDB-lite"/>
    </source>
</evidence>
<evidence type="ECO:0000313" key="2">
    <source>
        <dbReference type="EMBL" id="KAK0134688.1"/>
    </source>
</evidence>
<feature type="region of interest" description="Disordered" evidence="1">
    <location>
        <begin position="1"/>
        <end position="45"/>
    </location>
</feature>
<dbReference type="AlphaFoldDB" id="A0AA47NRJ8"/>
<reference evidence="2" key="1">
    <citation type="journal article" date="2023" name="Front. Mar. Sci.">
        <title>A new Merluccius polli reference genome to investigate the effects of global change in West African waters.</title>
        <authorList>
            <person name="Mateo J.L."/>
            <person name="Blanco-Fernandez C."/>
            <person name="Garcia-Vazquez E."/>
            <person name="Machado-Schiaffino G."/>
        </authorList>
    </citation>
    <scope>NUCLEOTIDE SEQUENCE</scope>
    <source>
        <strain evidence="2">C29</strain>
        <tissue evidence="2">Fin</tissue>
    </source>
</reference>